<dbReference type="SUPFAM" id="SSF88946">
    <property type="entry name" value="Sigma2 domain of RNA polymerase sigma factors"/>
    <property type="match status" value="1"/>
</dbReference>
<evidence type="ECO:0000259" key="6">
    <source>
        <dbReference type="Pfam" id="PF08281"/>
    </source>
</evidence>
<dbReference type="PANTHER" id="PTHR43133:SF66">
    <property type="entry name" value="ECF RNA POLYMERASE SIGMA FACTOR SIGK"/>
    <property type="match status" value="1"/>
</dbReference>
<dbReference type="AlphaFoldDB" id="A0A501WYI3"/>
<dbReference type="SUPFAM" id="SSF88659">
    <property type="entry name" value="Sigma3 and sigma4 domains of RNA polymerase sigma factors"/>
    <property type="match status" value="1"/>
</dbReference>
<dbReference type="InterPro" id="IPR014284">
    <property type="entry name" value="RNA_pol_sigma-70_dom"/>
</dbReference>
<accession>A0A501WYI3</accession>
<dbReference type="GO" id="GO:0006352">
    <property type="term" value="P:DNA-templated transcription initiation"/>
    <property type="evidence" value="ECO:0007669"/>
    <property type="project" value="InterPro"/>
</dbReference>
<protein>
    <submittedName>
        <fullName evidence="7">Sigma-70 family RNA polymerase sigma factor</fullName>
    </submittedName>
</protein>
<evidence type="ECO:0000256" key="4">
    <source>
        <dbReference type="ARBA" id="ARBA00023163"/>
    </source>
</evidence>
<dbReference type="Gene3D" id="1.10.10.10">
    <property type="entry name" value="Winged helix-like DNA-binding domain superfamily/Winged helix DNA-binding domain"/>
    <property type="match status" value="1"/>
</dbReference>
<proteinExistence type="inferred from homology"/>
<dbReference type="NCBIfam" id="TIGR02937">
    <property type="entry name" value="sigma70-ECF"/>
    <property type="match status" value="1"/>
</dbReference>
<dbReference type="GO" id="GO:0003677">
    <property type="term" value="F:DNA binding"/>
    <property type="evidence" value="ECO:0007669"/>
    <property type="project" value="InterPro"/>
</dbReference>
<dbReference type="Pfam" id="PF04542">
    <property type="entry name" value="Sigma70_r2"/>
    <property type="match status" value="1"/>
</dbReference>
<dbReference type="InterPro" id="IPR013324">
    <property type="entry name" value="RNA_pol_sigma_r3/r4-like"/>
</dbReference>
<keyword evidence="8" id="KW-1185">Reference proteome</keyword>
<keyword evidence="3" id="KW-0731">Sigma factor</keyword>
<keyword evidence="4" id="KW-0804">Transcription</keyword>
<name>A0A501WYI3_9RHOB</name>
<dbReference type="InterPro" id="IPR013325">
    <property type="entry name" value="RNA_pol_sigma_r2"/>
</dbReference>
<comment type="caution">
    <text evidence="7">The sequence shown here is derived from an EMBL/GenBank/DDBJ whole genome shotgun (WGS) entry which is preliminary data.</text>
</comment>
<dbReference type="PANTHER" id="PTHR43133">
    <property type="entry name" value="RNA POLYMERASE ECF-TYPE SIGMA FACTO"/>
    <property type="match status" value="1"/>
</dbReference>
<organism evidence="7 8">
    <name type="scientific">Amaricoccus solimangrovi</name>
    <dbReference type="NCBI Taxonomy" id="2589815"/>
    <lineage>
        <taxon>Bacteria</taxon>
        <taxon>Pseudomonadati</taxon>
        <taxon>Pseudomonadota</taxon>
        <taxon>Alphaproteobacteria</taxon>
        <taxon>Rhodobacterales</taxon>
        <taxon>Paracoccaceae</taxon>
        <taxon>Amaricoccus</taxon>
    </lineage>
</organism>
<evidence type="ECO:0000256" key="2">
    <source>
        <dbReference type="ARBA" id="ARBA00023015"/>
    </source>
</evidence>
<dbReference type="Gene3D" id="1.10.1740.10">
    <property type="match status" value="1"/>
</dbReference>
<evidence type="ECO:0000259" key="5">
    <source>
        <dbReference type="Pfam" id="PF04542"/>
    </source>
</evidence>
<evidence type="ECO:0000256" key="1">
    <source>
        <dbReference type="ARBA" id="ARBA00010641"/>
    </source>
</evidence>
<comment type="similarity">
    <text evidence="1">Belongs to the sigma-70 factor family. ECF subfamily.</text>
</comment>
<dbReference type="InterPro" id="IPR013249">
    <property type="entry name" value="RNA_pol_sigma70_r4_t2"/>
</dbReference>
<feature type="domain" description="RNA polymerase sigma factor 70 region 4 type 2" evidence="6">
    <location>
        <begin position="133"/>
        <end position="184"/>
    </location>
</feature>
<dbReference type="OrthoDB" id="9803470at2"/>
<dbReference type="EMBL" id="VFRP01000008">
    <property type="protein sequence ID" value="TPE51006.1"/>
    <property type="molecule type" value="Genomic_DNA"/>
</dbReference>
<sequence>MSRGSGAGGRMGMADPDSDEALIARVAQGDRAAMKRLYDRVSDPLFRFLRARLRDPFEAADVSQETFLEVWRGAARFEGRSSARTWILGIARNRAIDRMRRSGREIPAEPDETIADEAPDPEAVAEAASDAARVRACLDGLSDAHRAAVELAFFQGLAYREIAEVEGIPEGTVKTRILHAKQLLKRCLAAVIRFR</sequence>
<dbReference type="InterPro" id="IPR007627">
    <property type="entry name" value="RNA_pol_sigma70_r2"/>
</dbReference>
<dbReference type="GO" id="GO:0016987">
    <property type="term" value="F:sigma factor activity"/>
    <property type="evidence" value="ECO:0007669"/>
    <property type="project" value="UniProtKB-KW"/>
</dbReference>
<keyword evidence="2" id="KW-0805">Transcription regulation</keyword>
<evidence type="ECO:0000313" key="7">
    <source>
        <dbReference type="EMBL" id="TPE51006.1"/>
    </source>
</evidence>
<evidence type="ECO:0000313" key="8">
    <source>
        <dbReference type="Proteomes" id="UP000319255"/>
    </source>
</evidence>
<reference evidence="7 8" key="1">
    <citation type="submission" date="2019-06" db="EMBL/GenBank/DDBJ databases">
        <title>A novel bacterium of genus Amaricoccus, isolated from marine sediment.</title>
        <authorList>
            <person name="Huang H."/>
            <person name="Mo K."/>
            <person name="Hu Y."/>
        </authorList>
    </citation>
    <scope>NUCLEOTIDE SEQUENCE [LARGE SCALE GENOMIC DNA]</scope>
    <source>
        <strain evidence="7 8">HB172011</strain>
    </source>
</reference>
<dbReference type="Pfam" id="PF08281">
    <property type="entry name" value="Sigma70_r4_2"/>
    <property type="match status" value="1"/>
</dbReference>
<dbReference type="InterPro" id="IPR039425">
    <property type="entry name" value="RNA_pol_sigma-70-like"/>
</dbReference>
<dbReference type="InterPro" id="IPR036388">
    <property type="entry name" value="WH-like_DNA-bd_sf"/>
</dbReference>
<evidence type="ECO:0000256" key="3">
    <source>
        <dbReference type="ARBA" id="ARBA00023082"/>
    </source>
</evidence>
<dbReference type="CDD" id="cd06171">
    <property type="entry name" value="Sigma70_r4"/>
    <property type="match status" value="1"/>
</dbReference>
<feature type="domain" description="RNA polymerase sigma-70 region 2" evidence="5">
    <location>
        <begin position="37"/>
        <end position="104"/>
    </location>
</feature>
<dbReference type="Proteomes" id="UP000319255">
    <property type="component" value="Unassembled WGS sequence"/>
</dbReference>
<gene>
    <name evidence="7" type="ORF">FJM51_10240</name>
</gene>